<name>A0A840I5W5_9PROT</name>
<dbReference type="PANTHER" id="PTHR30203:SF25">
    <property type="entry name" value="OUTER MEMBRANE PROTEIN-RELATED"/>
    <property type="match status" value="1"/>
</dbReference>
<dbReference type="EMBL" id="JACHOB010000004">
    <property type="protein sequence ID" value="MBB4659661.1"/>
    <property type="molecule type" value="Genomic_DNA"/>
</dbReference>
<evidence type="ECO:0000313" key="6">
    <source>
        <dbReference type="Proteomes" id="UP000563524"/>
    </source>
</evidence>
<gene>
    <name evidence="5" type="ORF">GGQ59_002198</name>
</gene>
<accession>A0A840I5W5</accession>
<dbReference type="RefSeq" id="WP_183818468.1">
    <property type="nucleotide sequence ID" value="NZ_JACHOB010000004.1"/>
</dbReference>
<dbReference type="AlphaFoldDB" id="A0A840I5W5"/>
<keyword evidence="2" id="KW-0564">Palmitate</keyword>
<reference evidence="5 6" key="1">
    <citation type="submission" date="2020-08" db="EMBL/GenBank/DDBJ databases">
        <title>Genomic Encyclopedia of Type Strains, Phase IV (KMG-IV): sequencing the most valuable type-strain genomes for metagenomic binning, comparative biology and taxonomic classification.</title>
        <authorList>
            <person name="Goeker M."/>
        </authorList>
    </citation>
    <scope>NUCLEOTIDE SEQUENCE [LARGE SCALE GENOMIC DNA]</scope>
    <source>
        <strain evidence="5 6">DSM 102850</strain>
    </source>
</reference>
<dbReference type="Gene3D" id="2.20.200.10">
    <property type="entry name" value="Outer membrane efflux proteins (OEP)"/>
    <property type="match status" value="2"/>
</dbReference>
<dbReference type="InterPro" id="IPR010131">
    <property type="entry name" value="MdtP/NodT-like"/>
</dbReference>
<dbReference type="NCBIfam" id="TIGR01845">
    <property type="entry name" value="outer_NodT"/>
    <property type="match status" value="1"/>
</dbReference>
<feature type="coiled-coil region" evidence="3">
    <location>
        <begin position="224"/>
        <end position="251"/>
    </location>
</feature>
<feature type="compositionally biased region" description="Low complexity" evidence="4">
    <location>
        <begin position="28"/>
        <end position="42"/>
    </location>
</feature>
<dbReference type="SUPFAM" id="SSF56954">
    <property type="entry name" value="Outer membrane efflux proteins (OEP)"/>
    <property type="match status" value="1"/>
</dbReference>
<evidence type="ECO:0000256" key="4">
    <source>
        <dbReference type="SAM" id="MobiDB-lite"/>
    </source>
</evidence>
<keyword evidence="2" id="KW-0472">Membrane</keyword>
<comment type="caution">
    <text evidence="5">The sequence shown here is derived from an EMBL/GenBank/DDBJ whole genome shotgun (WGS) entry which is preliminary data.</text>
</comment>
<feature type="compositionally biased region" description="Low complexity" evidence="4">
    <location>
        <begin position="134"/>
        <end position="147"/>
    </location>
</feature>
<sequence>MRRALLFAALAAGCTTLGPEPEAPPAPQGGFEAVSGSAGTATGRATGEDLAVWWRGLGDPALTRLIEEGALGNLQLAQAEARLRAARAERAQARGGAGPSLDASGSATRTRISENGFPFGGATGGGVAGGGTESPAASRKQSASAQAEDTGGAAPGGASSNFPTPGDTINIFQLGFDARWELDLFGGLTRTLQAADARVAASAYELADLRTSLVAEIARDYVSLRIAQARLGAAEANLEAAQEVASLVEERADAGFVTELDSLRAAAAIDAISVQLPPLRATIAQTGHRLSILTGERPGSLADLLDPAPPPVPEDGAIPVGVPADLVRRRPDIRAAEAQLRAATYAIGASQADLYPNIALTGQVGLQSQDADSLFDWGSRTWSLGADVLAPIFDRGRRRARVEQRRAEAEGALAAYRLAVLTAIGEVEDAIVGLREDRLRLTTVEALADKNRRALALARERYAAGLVTLLDVLEAQQDLVSAEDQLAQARGAVTIDAAALFKALGGGWPADDATKEGEDI</sequence>
<evidence type="ECO:0000256" key="3">
    <source>
        <dbReference type="SAM" id="Coils"/>
    </source>
</evidence>
<feature type="region of interest" description="Disordered" evidence="4">
    <location>
        <begin position="90"/>
        <end position="164"/>
    </location>
</feature>
<keyword evidence="3" id="KW-0175">Coiled coil</keyword>
<keyword evidence="2 5" id="KW-0449">Lipoprotein</keyword>
<dbReference type="GO" id="GO:0005886">
    <property type="term" value="C:plasma membrane"/>
    <property type="evidence" value="ECO:0007669"/>
    <property type="project" value="UniProtKB-SubCell"/>
</dbReference>
<keyword evidence="6" id="KW-1185">Reference proteome</keyword>
<dbReference type="Proteomes" id="UP000563524">
    <property type="component" value="Unassembled WGS sequence"/>
</dbReference>
<evidence type="ECO:0000256" key="2">
    <source>
        <dbReference type="RuleBase" id="RU362097"/>
    </source>
</evidence>
<evidence type="ECO:0000313" key="5">
    <source>
        <dbReference type="EMBL" id="MBB4659661.1"/>
    </source>
</evidence>
<keyword evidence="2" id="KW-1134">Transmembrane beta strand</keyword>
<organism evidence="5 6">
    <name type="scientific">Parvularcula dongshanensis</name>
    <dbReference type="NCBI Taxonomy" id="1173995"/>
    <lineage>
        <taxon>Bacteria</taxon>
        <taxon>Pseudomonadati</taxon>
        <taxon>Pseudomonadota</taxon>
        <taxon>Alphaproteobacteria</taxon>
        <taxon>Parvularculales</taxon>
        <taxon>Parvularculaceae</taxon>
        <taxon>Parvularcula</taxon>
    </lineage>
</organism>
<evidence type="ECO:0000256" key="1">
    <source>
        <dbReference type="ARBA" id="ARBA00007613"/>
    </source>
</evidence>
<dbReference type="PANTHER" id="PTHR30203">
    <property type="entry name" value="OUTER MEMBRANE CATION EFFLUX PROTEIN"/>
    <property type="match status" value="1"/>
</dbReference>
<proteinExistence type="inferred from homology"/>
<dbReference type="InterPro" id="IPR003423">
    <property type="entry name" value="OMP_efflux"/>
</dbReference>
<dbReference type="Gene3D" id="1.20.1600.10">
    <property type="entry name" value="Outer membrane efflux proteins (OEP)"/>
    <property type="match status" value="2"/>
</dbReference>
<protein>
    <submittedName>
        <fullName evidence="5">NodT family efflux transporter outer membrane factor (OMF) lipoprotein</fullName>
    </submittedName>
</protein>
<feature type="region of interest" description="Disordered" evidence="4">
    <location>
        <begin position="18"/>
        <end position="42"/>
    </location>
</feature>
<comment type="similarity">
    <text evidence="1 2">Belongs to the outer membrane factor (OMF) (TC 1.B.17) family.</text>
</comment>
<keyword evidence="2" id="KW-0812">Transmembrane</keyword>
<dbReference type="GO" id="GO:0015562">
    <property type="term" value="F:efflux transmembrane transporter activity"/>
    <property type="evidence" value="ECO:0007669"/>
    <property type="project" value="InterPro"/>
</dbReference>
<feature type="compositionally biased region" description="Gly residues" evidence="4">
    <location>
        <begin position="118"/>
        <end position="132"/>
    </location>
</feature>
<comment type="subcellular location">
    <subcellularLocation>
        <location evidence="2">Cell membrane</location>
        <topology evidence="2">Lipid-anchor</topology>
    </subcellularLocation>
</comment>
<dbReference type="Pfam" id="PF02321">
    <property type="entry name" value="OEP"/>
    <property type="match status" value="2"/>
</dbReference>